<organism evidence="7">
    <name type="scientific">Oryza punctata</name>
    <name type="common">Red rice</name>
    <dbReference type="NCBI Taxonomy" id="4537"/>
    <lineage>
        <taxon>Eukaryota</taxon>
        <taxon>Viridiplantae</taxon>
        <taxon>Streptophyta</taxon>
        <taxon>Embryophyta</taxon>
        <taxon>Tracheophyta</taxon>
        <taxon>Spermatophyta</taxon>
        <taxon>Magnoliopsida</taxon>
        <taxon>Liliopsida</taxon>
        <taxon>Poales</taxon>
        <taxon>Poaceae</taxon>
        <taxon>BOP clade</taxon>
        <taxon>Oryzoideae</taxon>
        <taxon>Oryzeae</taxon>
        <taxon>Oryzinae</taxon>
        <taxon>Oryza</taxon>
    </lineage>
</organism>
<dbReference type="AlphaFoldDB" id="A0A0E0K0X4"/>
<dbReference type="InterPro" id="IPR001471">
    <property type="entry name" value="AP2/ERF_dom"/>
</dbReference>
<evidence type="ECO:0000256" key="4">
    <source>
        <dbReference type="ARBA" id="ARBA00023163"/>
    </source>
</evidence>
<dbReference type="PROSITE" id="PS51032">
    <property type="entry name" value="AP2_ERF"/>
    <property type="match status" value="1"/>
</dbReference>
<dbReference type="PRINTS" id="PR00367">
    <property type="entry name" value="ETHRSPELEMNT"/>
</dbReference>
<proteinExistence type="predicted"/>
<dbReference type="FunFam" id="3.30.730.10:FF:000001">
    <property type="entry name" value="Ethylene-responsive transcription factor 2"/>
    <property type="match status" value="1"/>
</dbReference>
<dbReference type="GO" id="GO:0005634">
    <property type="term" value="C:nucleus"/>
    <property type="evidence" value="ECO:0007669"/>
    <property type="project" value="UniProtKB-SubCell"/>
</dbReference>
<evidence type="ECO:0000256" key="5">
    <source>
        <dbReference type="ARBA" id="ARBA00023242"/>
    </source>
</evidence>
<protein>
    <recommendedName>
        <fullName evidence="6">AP2/ERF domain-containing protein</fullName>
    </recommendedName>
</protein>
<dbReference type="GO" id="GO:0009873">
    <property type="term" value="P:ethylene-activated signaling pathway"/>
    <property type="evidence" value="ECO:0007669"/>
    <property type="project" value="InterPro"/>
</dbReference>
<dbReference type="GO" id="GO:0003700">
    <property type="term" value="F:DNA-binding transcription factor activity"/>
    <property type="evidence" value="ECO:0007669"/>
    <property type="project" value="InterPro"/>
</dbReference>
<dbReference type="SUPFAM" id="SSF54171">
    <property type="entry name" value="DNA-binding domain"/>
    <property type="match status" value="1"/>
</dbReference>
<evidence type="ECO:0000313" key="7">
    <source>
        <dbReference type="EnsemblPlants" id="OPUNC02G17900.1"/>
    </source>
</evidence>
<sequence length="209" mass="22042">MVALFEAAEMAAIVTALTRVIADGRGAGTGGGHDGGWHVVREEELDIGIVSAGDHAGEASVAEAETATATAVVLVALATSCRYCGVRWRPWGKWAVEIRDPRKVARIWLGTFATADDAACAYDAAALRFHEHRAKLNFPEEASHPCRLWQGHDHMSCSPSIVNTHLLGSWTAGPPPPSLSTTCLAEATTMTMTLLGGSHGSNGAENGRE</sequence>
<evidence type="ECO:0000256" key="2">
    <source>
        <dbReference type="ARBA" id="ARBA00023015"/>
    </source>
</evidence>
<feature type="domain" description="AP2/ERF" evidence="6">
    <location>
        <begin position="82"/>
        <end position="139"/>
    </location>
</feature>
<name>A0A0E0K0X4_ORYPU</name>
<dbReference type="SMART" id="SM00380">
    <property type="entry name" value="AP2"/>
    <property type="match status" value="1"/>
</dbReference>
<keyword evidence="8" id="KW-1185">Reference proteome</keyword>
<evidence type="ECO:0000256" key="3">
    <source>
        <dbReference type="ARBA" id="ARBA00023125"/>
    </source>
</evidence>
<dbReference type="HOGENOM" id="CLU_042594_4_1_1"/>
<dbReference type="Pfam" id="PF00847">
    <property type="entry name" value="AP2"/>
    <property type="match status" value="1"/>
</dbReference>
<dbReference type="OMA" id="RKVARIW"/>
<dbReference type="InterPro" id="IPR044808">
    <property type="entry name" value="ERF_plant"/>
</dbReference>
<reference evidence="7" key="1">
    <citation type="submission" date="2015-04" db="UniProtKB">
        <authorList>
            <consortium name="EnsemblPlants"/>
        </authorList>
    </citation>
    <scope>IDENTIFICATION</scope>
</reference>
<keyword evidence="3" id="KW-0238">DNA-binding</keyword>
<dbReference type="InterPro" id="IPR036955">
    <property type="entry name" value="AP2/ERF_dom_sf"/>
</dbReference>
<dbReference type="Proteomes" id="UP000026962">
    <property type="component" value="Chromosome 2"/>
</dbReference>
<dbReference type="Gene3D" id="3.30.730.10">
    <property type="entry name" value="AP2/ERF domain"/>
    <property type="match status" value="1"/>
</dbReference>
<dbReference type="GO" id="GO:0003677">
    <property type="term" value="F:DNA binding"/>
    <property type="evidence" value="ECO:0007669"/>
    <property type="project" value="UniProtKB-KW"/>
</dbReference>
<keyword evidence="5" id="KW-0539">Nucleus</keyword>
<evidence type="ECO:0000313" key="8">
    <source>
        <dbReference type="Proteomes" id="UP000026962"/>
    </source>
</evidence>
<keyword evidence="4" id="KW-0804">Transcription</keyword>
<dbReference type="EnsemblPlants" id="OPUNC02G17900.1">
    <property type="protein sequence ID" value="OPUNC02G17900.1"/>
    <property type="gene ID" value="OPUNC02G17900"/>
</dbReference>
<dbReference type="Gramene" id="OPUNC02G17900.1">
    <property type="protein sequence ID" value="OPUNC02G17900.1"/>
    <property type="gene ID" value="OPUNC02G17900"/>
</dbReference>
<evidence type="ECO:0000259" key="6">
    <source>
        <dbReference type="PROSITE" id="PS51032"/>
    </source>
</evidence>
<comment type="subcellular location">
    <subcellularLocation>
        <location evidence="1">Nucleus</location>
    </subcellularLocation>
</comment>
<dbReference type="PANTHER" id="PTHR31190">
    <property type="entry name" value="DNA-BINDING DOMAIN"/>
    <property type="match status" value="1"/>
</dbReference>
<dbReference type="InterPro" id="IPR016177">
    <property type="entry name" value="DNA-bd_dom_sf"/>
</dbReference>
<accession>A0A0E0K0X4</accession>
<keyword evidence="2" id="KW-0805">Transcription regulation</keyword>
<evidence type="ECO:0000256" key="1">
    <source>
        <dbReference type="ARBA" id="ARBA00004123"/>
    </source>
</evidence>
<dbReference type="STRING" id="4537.A0A0E0K0X4"/>
<dbReference type="CDD" id="cd00018">
    <property type="entry name" value="AP2"/>
    <property type="match status" value="1"/>
</dbReference>
<dbReference type="PANTHER" id="PTHR31190:SF473">
    <property type="entry name" value="OS05G0437100 PROTEIN"/>
    <property type="match status" value="1"/>
</dbReference>
<reference evidence="7" key="2">
    <citation type="submission" date="2018-05" db="EMBL/GenBank/DDBJ databases">
        <title>OpunRS2 (Oryza punctata Reference Sequence Version 2).</title>
        <authorList>
            <person name="Zhang J."/>
            <person name="Kudrna D."/>
            <person name="Lee S."/>
            <person name="Talag J."/>
            <person name="Welchert J."/>
            <person name="Wing R.A."/>
        </authorList>
    </citation>
    <scope>NUCLEOTIDE SEQUENCE [LARGE SCALE GENOMIC DNA]</scope>
</reference>